<dbReference type="OrthoDB" id="3692311at2759"/>
<organism evidence="1 2">
    <name type="scientific">Cylindrodendrum hubeiense</name>
    <dbReference type="NCBI Taxonomy" id="595255"/>
    <lineage>
        <taxon>Eukaryota</taxon>
        <taxon>Fungi</taxon>
        <taxon>Dikarya</taxon>
        <taxon>Ascomycota</taxon>
        <taxon>Pezizomycotina</taxon>
        <taxon>Sordariomycetes</taxon>
        <taxon>Hypocreomycetidae</taxon>
        <taxon>Hypocreales</taxon>
        <taxon>Nectriaceae</taxon>
        <taxon>Cylindrodendrum</taxon>
    </lineage>
</organism>
<dbReference type="Proteomes" id="UP000722485">
    <property type="component" value="Unassembled WGS sequence"/>
</dbReference>
<sequence>MNEYDPIQNLGLGCPNGGDFWICANKPARFIGCCTSNPCETDYGVCPDEDLTPATFDMDVFVPGLCHGFNYGFLDLDYVVNTYKIGDIDNGPPFIYVYVHDVEHSGLYQQQGPPSTEQKGHHPRNRCTIRIFLASFTLSLSVEIVSIGEQVDNQIEDTPKKQLTAGHRHVRYDQA</sequence>
<protein>
    <submittedName>
        <fullName evidence="1">Uncharacterized protein</fullName>
    </submittedName>
</protein>
<proteinExistence type="predicted"/>
<dbReference type="EMBL" id="JAANBB010000031">
    <property type="protein sequence ID" value="KAF7554543.1"/>
    <property type="molecule type" value="Genomic_DNA"/>
</dbReference>
<name>A0A9P5HJ15_9HYPO</name>
<comment type="caution">
    <text evidence="1">The sequence shown here is derived from an EMBL/GenBank/DDBJ whole genome shotgun (WGS) entry which is preliminary data.</text>
</comment>
<keyword evidence="2" id="KW-1185">Reference proteome</keyword>
<accession>A0A9P5HJ15</accession>
<gene>
    <name evidence="1" type="ORF">G7Z17_g2836</name>
</gene>
<dbReference type="AlphaFoldDB" id="A0A9P5HJ15"/>
<evidence type="ECO:0000313" key="1">
    <source>
        <dbReference type="EMBL" id="KAF7554543.1"/>
    </source>
</evidence>
<evidence type="ECO:0000313" key="2">
    <source>
        <dbReference type="Proteomes" id="UP000722485"/>
    </source>
</evidence>
<reference evidence="1" key="1">
    <citation type="submission" date="2020-03" db="EMBL/GenBank/DDBJ databases">
        <title>Draft Genome Sequence of Cylindrodendrum hubeiense.</title>
        <authorList>
            <person name="Buettner E."/>
            <person name="Kellner H."/>
        </authorList>
    </citation>
    <scope>NUCLEOTIDE SEQUENCE</scope>
    <source>
        <strain evidence="1">IHI 201604</strain>
    </source>
</reference>